<accession>A0A1A8WG32</accession>
<dbReference type="EMBL" id="FLQV01002953">
    <property type="protein sequence ID" value="SBT01984.1"/>
    <property type="molecule type" value="Genomic_DNA"/>
</dbReference>
<dbReference type="Proteomes" id="UP000078546">
    <property type="component" value="Unassembled WGS sequence"/>
</dbReference>
<dbReference type="InterPro" id="IPR008780">
    <property type="entry name" value="Plasmodium_Vir"/>
</dbReference>
<reference evidence="2" key="2">
    <citation type="submission" date="2016-05" db="EMBL/GenBank/DDBJ databases">
        <authorList>
            <person name="Lavstsen T."/>
            <person name="Jespersen J.S."/>
        </authorList>
    </citation>
    <scope>NUCLEOTIDE SEQUENCE [LARGE SCALE GENOMIC DNA]</scope>
</reference>
<name>A0A1A8WG32_PLAOA</name>
<evidence type="ECO:0000313" key="2">
    <source>
        <dbReference type="EMBL" id="SBS90754.1"/>
    </source>
</evidence>
<protein>
    <submittedName>
        <fullName evidence="2">PIR Superfamily Protein</fullName>
    </submittedName>
</protein>
<keyword evidence="1" id="KW-0812">Transmembrane</keyword>
<dbReference type="AlphaFoldDB" id="A0A1A8WG32"/>
<organism evidence="2 5">
    <name type="scientific">Plasmodium ovale curtisi</name>
    <dbReference type="NCBI Taxonomy" id="864141"/>
    <lineage>
        <taxon>Eukaryota</taxon>
        <taxon>Sar</taxon>
        <taxon>Alveolata</taxon>
        <taxon>Apicomplexa</taxon>
        <taxon>Aconoidasida</taxon>
        <taxon>Haemosporida</taxon>
        <taxon>Plasmodiidae</taxon>
        <taxon>Plasmodium</taxon>
        <taxon>Plasmodium (Plasmodium)</taxon>
    </lineage>
</organism>
<evidence type="ECO:0000256" key="1">
    <source>
        <dbReference type="SAM" id="Phobius"/>
    </source>
</evidence>
<dbReference type="EMBL" id="FLQU01000987">
    <property type="protein sequence ID" value="SBS90754.1"/>
    <property type="molecule type" value="Genomic_DNA"/>
</dbReference>
<gene>
    <name evidence="3" type="ORF">POVCU1_071670</name>
    <name evidence="2" type="ORF">POVCU2_0063360</name>
</gene>
<feature type="transmembrane region" description="Helical" evidence="1">
    <location>
        <begin position="141"/>
        <end position="165"/>
    </location>
</feature>
<keyword evidence="1" id="KW-1133">Transmembrane helix</keyword>
<evidence type="ECO:0000313" key="3">
    <source>
        <dbReference type="EMBL" id="SBT01984.1"/>
    </source>
</evidence>
<dbReference type="Proteomes" id="UP000078560">
    <property type="component" value="Unassembled WGS sequence"/>
</dbReference>
<keyword evidence="1" id="KW-0472">Membrane</keyword>
<dbReference type="Pfam" id="PF05795">
    <property type="entry name" value="Plasmodium_Vir"/>
    <property type="match status" value="1"/>
</dbReference>
<evidence type="ECO:0000313" key="4">
    <source>
        <dbReference type="Proteomes" id="UP000078546"/>
    </source>
</evidence>
<sequence length="216" mass="26252">MPPEIQTIYNVASSYSEYKQKLDSYKESEEYRCKYLFYWLYANVLNKEQSTENTLILYKELYDRYNSDEDKEFISQENEKKCTNECVELFTRYESECRKVYDNDFCNELKNFREVYNPYIQSIPSCKVEQYLLPPVEAFDMVSIILIQFLLILETTLIFPILYKFTAFGPWLHRKFGKQKNIWDNINEETNRLIHSYNMENKNYQERNYNIAYNSS</sequence>
<evidence type="ECO:0000313" key="5">
    <source>
        <dbReference type="Proteomes" id="UP000078560"/>
    </source>
</evidence>
<reference evidence="4 5" key="1">
    <citation type="submission" date="2016-05" db="EMBL/GenBank/DDBJ databases">
        <authorList>
            <person name="Naeem Raeece"/>
        </authorList>
    </citation>
    <scope>NUCLEOTIDE SEQUENCE [LARGE SCALE GENOMIC DNA]</scope>
</reference>
<proteinExistence type="predicted"/>